<evidence type="ECO:0000256" key="2">
    <source>
        <dbReference type="ARBA" id="ARBA00007242"/>
    </source>
</evidence>
<dbReference type="GO" id="GO:0043005">
    <property type="term" value="C:neuron projection"/>
    <property type="evidence" value="ECO:0007669"/>
    <property type="project" value="UniProtKB-SubCell"/>
</dbReference>
<dbReference type="InterPro" id="IPR054714">
    <property type="entry name" value="GPR158_179_extracellular"/>
</dbReference>
<accession>A0A1B6M2H6</accession>
<feature type="compositionally biased region" description="Basic and acidic residues" evidence="17">
    <location>
        <begin position="615"/>
        <end position="632"/>
    </location>
</feature>
<feature type="transmembrane region" description="Helical" evidence="18">
    <location>
        <begin position="289"/>
        <end position="312"/>
    </location>
</feature>
<evidence type="ECO:0000256" key="1">
    <source>
        <dbReference type="ARBA" id="ARBA00004487"/>
    </source>
</evidence>
<comment type="subcellular location">
    <subcellularLocation>
        <location evidence="1">Cell projection</location>
        <location evidence="1">Neuron projection</location>
    </subcellularLocation>
    <subcellularLocation>
        <location evidence="16">Postsynaptic cell membrane</location>
        <topology evidence="16">Multi-pass membrane protein</topology>
    </subcellularLocation>
</comment>
<evidence type="ECO:0000256" key="7">
    <source>
        <dbReference type="ARBA" id="ARBA00023018"/>
    </source>
</evidence>
<dbReference type="PANTHER" id="PTHR32546">
    <property type="entry name" value="G-PROTEIN COUPLED RECEPTOR 158-RELATED"/>
    <property type="match status" value="1"/>
</dbReference>
<feature type="signal peptide" evidence="19">
    <location>
        <begin position="1"/>
        <end position="17"/>
    </location>
</feature>
<name>A0A1B6M2H6_9HEMI</name>
<evidence type="ECO:0000256" key="15">
    <source>
        <dbReference type="ARBA" id="ARBA00023273"/>
    </source>
</evidence>
<proteinExistence type="inferred from homology"/>
<evidence type="ECO:0000256" key="16">
    <source>
        <dbReference type="ARBA" id="ARBA00034104"/>
    </source>
</evidence>
<evidence type="ECO:0000256" key="9">
    <source>
        <dbReference type="ARBA" id="ARBA00023136"/>
    </source>
</evidence>
<keyword evidence="7" id="KW-0770">Synapse</keyword>
<keyword evidence="9 18" id="KW-0472">Membrane</keyword>
<feature type="transmembrane region" description="Helical" evidence="18">
    <location>
        <begin position="252"/>
        <end position="277"/>
    </location>
</feature>
<dbReference type="CDD" id="cd15293">
    <property type="entry name" value="7tmC_GPR158-like"/>
    <property type="match status" value="1"/>
</dbReference>
<dbReference type="GO" id="GO:0045211">
    <property type="term" value="C:postsynaptic membrane"/>
    <property type="evidence" value="ECO:0007669"/>
    <property type="project" value="UniProtKB-SubCell"/>
</dbReference>
<keyword evidence="12" id="KW-0325">Glycoprotein</keyword>
<dbReference type="Pfam" id="PF00003">
    <property type="entry name" value="7tm_3"/>
    <property type="match status" value="1"/>
</dbReference>
<keyword evidence="8" id="KW-0297">G-protein coupled receptor</keyword>
<keyword evidence="15" id="KW-0966">Cell projection</keyword>
<feature type="non-terminal residue" evidence="21">
    <location>
        <position position="1"/>
    </location>
</feature>
<keyword evidence="3" id="KW-1003">Cell membrane</keyword>
<evidence type="ECO:0000256" key="10">
    <source>
        <dbReference type="ARBA" id="ARBA00023157"/>
    </source>
</evidence>
<dbReference type="PANTHER" id="PTHR32546:SF26">
    <property type="entry name" value="SMOG, ISOFORM D"/>
    <property type="match status" value="1"/>
</dbReference>
<sequence>GMRAALATVLLLAVAAAGSDQASDGEGESQVCVEAELRRVTITPDKLPVALLATTRLLGELGPQAQPGWEWESWARELLDTHQDIQSVAKLSRWSVSISYREDDAVPSGNATGPSYLRSLEGALNHSSAGFWAPPFWDCYLSKWVFGFTTPLHGHRKTAGLFFSLDLVDLNQCEEVNSPIFGGTHNCDPQSTKCMPIHGFGTRRGGYRCACLPGFVPPPAANTTIHDQYGATFYRCVPSCGEGMQCTAELDLFLRTLILAMQSFCIVVTVVLAVVVFRKRKCKTIAAGMWTILETILLGILLLYASVIVHSFSPSIERCLFEPWFRELGFIICYGAIILKLYRILMEFRTRKAHRWVVRDKDLLKYLSGMVLIMLAYLAAWTATNLNFLREGFSLLTVGYTDTGLHFEACKPLWWDYVTEAGELLILLFGLHLGLAARNATVQFEERRFLCGTVAVEAVVSCVFYVLRALYWESLHPDQAFLAAFIRSQLTSTLVLTLIFTPKLWYQHKQVRDSRHHLSHEPSDAYKPQDGIVYGDVDVAELNLADMNPEDIRAELKRLYTQLEVLKNKTIRQNNPHISKRRGGRKVAHRRFSLQKRGSREKALQRTQRCSTRPLPHETTETNENEVSRTPEDSICSMEGPSAVYNDGPSTYSELGGFGTPNVPHRANRQ</sequence>
<keyword evidence="4 18" id="KW-0812">Transmembrane</keyword>
<keyword evidence="6 18" id="KW-1133">Transmembrane helix</keyword>
<gene>
    <name evidence="21" type="ORF">g.11825</name>
</gene>
<evidence type="ECO:0000256" key="11">
    <source>
        <dbReference type="ARBA" id="ARBA00023170"/>
    </source>
</evidence>
<keyword evidence="10" id="KW-1015">Disulfide bond</keyword>
<feature type="chain" id="PRO_5008587849" description="G-protein coupled receptors family 3 profile domain-containing protein" evidence="19">
    <location>
        <begin position="18"/>
        <end position="670"/>
    </location>
</feature>
<feature type="transmembrane region" description="Helical" evidence="18">
    <location>
        <begin position="363"/>
        <end position="383"/>
    </location>
</feature>
<dbReference type="InterPro" id="IPR017978">
    <property type="entry name" value="GPCR_3_C"/>
</dbReference>
<dbReference type="PROSITE" id="PS50259">
    <property type="entry name" value="G_PROTEIN_RECEP_F3_4"/>
    <property type="match status" value="1"/>
</dbReference>
<evidence type="ECO:0000256" key="12">
    <source>
        <dbReference type="ARBA" id="ARBA00023180"/>
    </source>
</evidence>
<comment type="similarity">
    <text evidence="2">Belongs to the G-protein coupled receptor 3 family.</text>
</comment>
<evidence type="ECO:0000256" key="18">
    <source>
        <dbReference type="SAM" id="Phobius"/>
    </source>
</evidence>
<evidence type="ECO:0000256" key="13">
    <source>
        <dbReference type="ARBA" id="ARBA00023224"/>
    </source>
</evidence>
<evidence type="ECO:0000256" key="5">
    <source>
        <dbReference type="ARBA" id="ARBA00022729"/>
    </source>
</evidence>
<feature type="transmembrane region" description="Helical" evidence="18">
    <location>
        <begin position="421"/>
        <end position="437"/>
    </location>
</feature>
<keyword evidence="14" id="KW-0628">Postsynaptic cell membrane</keyword>
<evidence type="ECO:0000256" key="14">
    <source>
        <dbReference type="ARBA" id="ARBA00023257"/>
    </source>
</evidence>
<keyword evidence="13" id="KW-0807">Transducer</keyword>
<reference evidence="21" key="1">
    <citation type="submission" date="2015-11" db="EMBL/GenBank/DDBJ databases">
        <title>De novo transcriptome assembly of four potential Pierce s Disease insect vectors from Arizona vineyards.</title>
        <authorList>
            <person name="Tassone E.E."/>
        </authorList>
    </citation>
    <scope>NUCLEOTIDE SEQUENCE</scope>
</reference>
<dbReference type="InterPro" id="IPR043458">
    <property type="entry name" value="GPR158/179"/>
</dbReference>
<feature type="transmembrane region" description="Helical" evidence="18">
    <location>
        <begin position="324"/>
        <end position="342"/>
    </location>
</feature>
<dbReference type="AlphaFoldDB" id="A0A1B6M2H6"/>
<dbReference type="EMBL" id="GEBQ01009836">
    <property type="protein sequence ID" value="JAT30141.1"/>
    <property type="molecule type" value="Transcribed_RNA"/>
</dbReference>
<evidence type="ECO:0000256" key="19">
    <source>
        <dbReference type="SAM" id="SignalP"/>
    </source>
</evidence>
<feature type="domain" description="G-protein coupled receptors family 3 profile" evidence="20">
    <location>
        <begin position="254"/>
        <end position="505"/>
    </location>
</feature>
<keyword evidence="11" id="KW-0675">Receptor</keyword>
<evidence type="ECO:0000259" key="20">
    <source>
        <dbReference type="PROSITE" id="PS50259"/>
    </source>
</evidence>
<evidence type="ECO:0000256" key="6">
    <source>
        <dbReference type="ARBA" id="ARBA00022989"/>
    </source>
</evidence>
<organism evidence="21">
    <name type="scientific">Graphocephala atropunctata</name>
    <dbReference type="NCBI Taxonomy" id="36148"/>
    <lineage>
        <taxon>Eukaryota</taxon>
        <taxon>Metazoa</taxon>
        <taxon>Ecdysozoa</taxon>
        <taxon>Arthropoda</taxon>
        <taxon>Hexapoda</taxon>
        <taxon>Insecta</taxon>
        <taxon>Pterygota</taxon>
        <taxon>Neoptera</taxon>
        <taxon>Paraneoptera</taxon>
        <taxon>Hemiptera</taxon>
        <taxon>Auchenorrhyncha</taxon>
        <taxon>Membracoidea</taxon>
        <taxon>Cicadellidae</taxon>
        <taxon>Cicadellinae</taxon>
        <taxon>Cicadellini</taxon>
        <taxon>Graphocephala</taxon>
    </lineage>
</organism>
<evidence type="ECO:0000313" key="21">
    <source>
        <dbReference type="EMBL" id="JAT30141.1"/>
    </source>
</evidence>
<feature type="compositionally biased region" description="Basic residues" evidence="17">
    <location>
        <begin position="578"/>
        <end position="597"/>
    </location>
</feature>
<feature type="region of interest" description="Disordered" evidence="17">
    <location>
        <begin position="575"/>
        <end position="670"/>
    </location>
</feature>
<protein>
    <recommendedName>
        <fullName evidence="20">G-protein coupled receptors family 3 profile domain-containing protein</fullName>
    </recommendedName>
</protein>
<feature type="transmembrane region" description="Helical" evidence="18">
    <location>
        <begin position="479"/>
        <end position="500"/>
    </location>
</feature>
<dbReference type="GO" id="GO:0004930">
    <property type="term" value="F:G protein-coupled receptor activity"/>
    <property type="evidence" value="ECO:0007669"/>
    <property type="project" value="UniProtKB-KW"/>
</dbReference>
<evidence type="ECO:0000256" key="3">
    <source>
        <dbReference type="ARBA" id="ARBA00022475"/>
    </source>
</evidence>
<evidence type="ECO:0000256" key="8">
    <source>
        <dbReference type="ARBA" id="ARBA00023040"/>
    </source>
</evidence>
<dbReference type="Pfam" id="PF22572">
    <property type="entry name" value="GPR158_179_EC"/>
    <property type="match status" value="1"/>
</dbReference>
<keyword evidence="5 19" id="KW-0732">Signal</keyword>
<evidence type="ECO:0000256" key="17">
    <source>
        <dbReference type="SAM" id="MobiDB-lite"/>
    </source>
</evidence>
<feature type="transmembrane region" description="Helical" evidence="18">
    <location>
        <begin position="449"/>
        <end position="467"/>
    </location>
</feature>
<evidence type="ECO:0000256" key="4">
    <source>
        <dbReference type="ARBA" id="ARBA00022692"/>
    </source>
</evidence>